<evidence type="ECO:0000313" key="2">
    <source>
        <dbReference type="Proteomes" id="UP000186914"/>
    </source>
</evidence>
<dbReference type="RefSeq" id="WP_076428007.1">
    <property type="nucleotide sequence ID" value="NZ_FTNO01000001.1"/>
</dbReference>
<sequence length="121" mass="13417">MNADELITELQDAVGDSLRTIAIGDADSETFSIAFMRDDIGALYSDSERQKIAHDLVLENLVEVRQEDLFEPLGDLQFTTRVFEHGINVIGWGGTRGAFIGLDPDETLIPTTIRACRTVFD</sequence>
<dbReference type="Proteomes" id="UP000186914">
    <property type="component" value="Unassembled WGS sequence"/>
</dbReference>
<protein>
    <recommendedName>
        <fullName evidence="3">Roadblock/LAMTOR2 domain-containing protein</fullName>
    </recommendedName>
</protein>
<keyword evidence="2" id="KW-1185">Reference proteome</keyword>
<evidence type="ECO:0000313" key="1">
    <source>
        <dbReference type="EMBL" id="SIQ89532.1"/>
    </source>
</evidence>
<reference evidence="2" key="1">
    <citation type="submission" date="2017-01" db="EMBL/GenBank/DDBJ databases">
        <authorList>
            <person name="Varghese N."/>
            <person name="Submissions S."/>
        </authorList>
    </citation>
    <scope>NUCLEOTIDE SEQUENCE [LARGE SCALE GENOMIC DNA]</scope>
    <source>
        <strain evidence="2">CGMCC 1.7737</strain>
    </source>
</reference>
<proteinExistence type="predicted"/>
<dbReference type="InterPro" id="IPR055944">
    <property type="entry name" value="DUF7522"/>
</dbReference>
<evidence type="ECO:0008006" key="3">
    <source>
        <dbReference type="Google" id="ProtNLM"/>
    </source>
</evidence>
<gene>
    <name evidence="1" type="ORF">SAMN05421858_0725</name>
</gene>
<organism evidence="1 2">
    <name type="scientific">Haladaptatus litoreus</name>
    <dbReference type="NCBI Taxonomy" id="553468"/>
    <lineage>
        <taxon>Archaea</taxon>
        <taxon>Methanobacteriati</taxon>
        <taxon>Methanobacteriota</taxon>
        <taxon>Stenosarchaea group</taxon>
        <taxon>Halobacteria</taxon>
        <taxon>Halobacteriales</taxon>
        <taxon>Haladaptataceae</taxon>
        <taxon>Haladaptatus</taxon>
    </lineage>
</organism>
<dbReference type="Pfam" id="PF24366">
    <property type="entry name" value="DUF7522"/>
    <property type="match status" value="1"/>
</dbReference>
<dbReference type="EMBL" id="FTNO01000001">
    <property type="protein sequence ID" value="SIQ89532.1"/>
    <property type="molecule type" value="Genomic_DNA"/>
</dbReference>
<name>A0A1N6WHN3_9EURY</name>
<dbReference type="OrthoDB" id="264301at2157"/>
<accession>A0A1N6WHN3</accession>
<dbReference type="AlphaFoldDB" id="A0A1N6WHN3"/>